<name>A0ABP8N997_9BACT</name>
<feature type="compositionally biased region" description="Pro residues" evidence="1">
    <location>
        <begin position="680"/>
        <end position="690"/>
    </location>
</feature>
<evidence type="ECO:0000256" key="2">
    <source>
        <dbReference type="SAM" id="SignalP"/>
    </source>
</evidence>
<proteinExistence type="predicted"/>
<keyword evidence="2" id="KW-0732">Signal</keyword>
<dbReference type="SUPFAM" id="SSF53300">
    <property type="entry name" value="vWA-like"/>
    <property type="match status" value="1"/>
</dbReference>
<feature type="compositionally biased region" description="Polar residues" evidence="1">
    <location>
        <begin position="667"/>
        <end position="678"/>
    </location>
</feature>
<accession>A0ABP8N997</accession>
<dbReference type="Proteomes" id="UP001501175">
    <property type="component" value="Unassembled WGS sequence"/>
</dbReference>
<protein>
    <recommendedName>
        <fullName evidence="3">VWFA domain-containing protein</fullName>
    </recommendedName>
</protein>
<dbReference type="InterPro" id="IPR036465">
    <property type="entry name" value="vWFA_dom_sf"/>
</dbReference>
<feature type="compositionally biased region" description="Polar residues" evidence="1">
    <location>
        <begin position="691"/>
        <end position="701"/>
    </location>
</feature>
<feature type="region of interest" description="Disordered" evidence="1">
    <location>
        <begin position="658"/>
        <end position="701"/>
    </location>
</feature>
<dbReference type="Pfam" id="PF13519">
    <property type="entry name" value="VWA_2"/>
    <property type="match status" value="1"/>
</dbReference>
<dbReference type="InterPro" id="IPR002035">
    <property type="entry name" value="VWF_A"/>
</dbReference>
<feature type="chain" id="PRO_5046028278" description="VWFA domain-containing protein" evidence="2">
    <location>
        <begin position="20"/>
        <end position="919"/>
    </location>
</feature>
<gene>
    <name evidence="4" type="ORF">GCM10023189_37370</name>
</gene>
<dbReference type="Gene3D" id="3.40.50.410">
    <property type="entry name" value="von Willebrand factor, type A domain"/>
    <property type="match status" value="1"/>
</dbReference>
<evidence type="ECO:0000259" key="3">
    <source>
        <dbReference type="PROSITE" id="PS50234"/>
    </source>
</evidence>
<feature type="domain" description="VWFA" evidence="3">
    <location>
        <begin position="742"/>
        <end position="912"/>
    </location>
</feature>
<sequence>MQTFLRSILIALSCGLVQAQSPQPPLNRYMAFVNQSVDVWTSRLQMLRNYQDAVSLYRQNPDRLLRLSSSGPLEEYYYQQALTSTGLAPADKQRLTTGTQALWQLLTKLDQTAKGLETYVRLKDYQRDNLQQSDALIGQMQVLFGQFSHERESFAQQVRQVYRRHQPYQPADPYLYTENEMEQVLRSQQQLLDALTYTLNEDSPAAWPVEAVQQSMLADEKLLADFGKAQAKIANPASDMVKSFKTAIQTLQDVKRRAINEYTYAARQSARHGNAVYLSLLQYVNQDLLASHQAFVNYSRTARQLLDYPKYPPVFVLEGTPAAGPTLSRTPPFADKPLVTINPKPAAAPVDRPTMQALNGYIDFTNESLRQMHQLQVLLRNFQSSAEYYRDPTRAQKRANLTYSHESFKVPSADYQLLINSSRTIPEPYRTAINIQAEVLLNMLNEMNGLSTELIAYTADKQYLQDQLQRSDLILDRYAYLFDLFDQKKEQLYRDVRRIYERYPVANLASAWNKAGKALLQAMDDNKTVLFGVKAYLKNETGQLPVTTPIEADSRRLISEEYENLKGLQRLGRSNGLCPYSPYEDIAENSMKFAEMAKDTRPASTPSTPHQYQFFYYFFNNQFVYQYNKFVELAKEPLLKVVNQPDIFVLRRATALASASPSPNPADQPTQTMATTTKPVAPPTGQPSPTQPVNQSTTQPLNTTTLKRDTIYVERTRVDTVYVGRPGQPEVNRTLKGFAANNMVLLLDVSASMDSPVKLPLLKQSIKSLLSLLRPEDQIAVVVYSGKAKVVLPPTSGANIDEIVRAINTLQSRGDTDGNEGLKLAYKVANKNYIRAGNNRIVLASDGEFPVSDEVLQLISENTRQDIYLSVFTFGINPKIGLSLKRLSELGKGTYTHVTRENADLQLILEAQNKPLPQK</sequence>
<evidence type="ECO:0000313" key="4">
    <source>
        <dbReference type="EMBL" id="GAA4461642.1"/>
    </source>
</evidence>
<dbReference type="PROSITE" id="PS50234">
    <property type="entry name" value="VWFA"/>
    <property type="match status" value="1"/>
</dbReference>
<dbReference type="RefSeq" id="WP_345245809.1">
    <property type="nucleotide sequence ID" value="NZ_BAABHD010000064.1"/>
</dbReference>
<dbReference type="SMART" id="SM00327">
    <property type="entry name" value="VWA"/>
    <property type="match status" value="1"/>
</dbReference>
<dbReference type="PANTHER" id="PTHR10166:SF37">
    <property type="entry name" value="STOLID, ISOFORM H"/>
    <property type="match status" value="1"/>
</dbReference>
<evidence type="ECO:0000313" key="5">
    <source>
        <dbReference type="Proteomes" id="UP001501175"/>
    </source>
</evidence>
<evidence type="ECO:0000256" key="1">
    <source>
        <dbReference type="SAM" id="MobiDB-lite"/>
    </source>
</evidence>
<organism evidence="4 5">
    <name type="scientific">Nibrella saemangeumensis</name>
    <dbReference type="NCBI Taxonomy" id="1084526"/>
    <lineage>
        <taxon>Bacteria</taxon>
        <taxon>Pseudomonadati</taxon>
        <taxon>Bacteroidota</taxon>
        <taxon>Cytophagia</taxon>
        <taxon>Cytophagales</taxon>
        <taxon>Spirosomataceae</taxon>
        <taxon>Nibrella</taxon>
    </lineage>
</organism>
<keyword evidence="5" id="KW-1185">Reference proteome</keyword>
<dbReference type="PANTHER" id="PTHR10166">
    <property type="entry name" value="VOLTAGE-DEPENDENT CALCIUM CHANNEL SUBUNIT ALPHA-2/DELTA-RELATED"/>
    <property type="match status" value="1"/>
</dbReference>
<comment type="caution">
    <text evidence="4">The sequence shown here is derived from an EMBL/GenBank/DDBJ whole genome shotgun (WGS) entry which is preliminary data.</text>
</comment>
<feature type="signal peptide" evidence="2">
    <location>
        <begin position="1"/>
        <end position="19"/>
    </location>
</feature>
<reference evidence="5" key="1">
    <citation type="journal article" date="2019" name="Int. J. Syst. Evol. Microbiol.">
        <title>The Global Catalogue of Microorganisms (GCM) 10K type strain sequencing project: providing services to taxonomists for standard genome sequencing and annotation.</title>
        <authorList>
            <consortium name="The Broad Institute Genomics Platform"/>
            <consortium name="The Broad Institute Genome Sequencing Center for Infectious Disease"/>
            <person name="Wu L."/>
            <person name="Ma J."/>
        </authorList>
    </citation>
    <scope>NUCLEOTIDE SEQUENCE [LARGE SCALE GENOMIC DNA]</scope>
    <source>
        <strain evidence="5">JCM 17927</strain>
    </source>
</reference>
<dbReference type="InterPro" id="IPR051173">
    <property type="entry name" value="Ca_channel_alpha-2/delta"/>
</dbReference>
<dbReference type="EMBL" id="BAABHD010000064">
    <property type="protein sequence ID" value="GAA4461642.1"/>
    <property type="molecule type" value="Genomic_DNA"/>
</dbReference>